<protein>
    <submittedName>
        <fullName evidence="2">Molybdopterin-binding protein</fullName>
    </submittedName>
</protein>
<name>A0A371R382_9CREN</name>
<reference evidence="3 4" key="1">
    <citation type="submission" date="2017-07" db="EMBL/GenBank/DDBJ databases">
        <title>Draft genome sequence of aerobic hyperthermophilic archaea, Pyrobaculum aerophilum YKB31 and YKB32.</title>
        <authorList>
            <person name="Mochizuki T."/>
            <person name="Berliner A.J."/>
            <person name="Yoshida-Takashima Y."/>
            <person name="Takaki Y."/>
            <person name="Nunoura T."/>
            <person name="Takai K."/>
        </authorList>
    </citation>
    <scope>NUCLEOTIDE SEQUENCE [LARGE SCALE GENOMIC DNA]</scope>
    <source>
        <strain evidence="1 4">YKB31</strain>
        <strain evidence="2 3">YKB32</strain>
    </source>
</reference>
<dbReference type="EMBL" id="NMUE01000023">
    <property type="protein sequence ID" value="RFA95342.1"/>
    <property type="molecule type" value="Genomic_DNA"/>
</dbReference>
<dbReference type="EMBL" id="NMUF01000020">
    <property type="protein sequence ID" value="RFA98204.1"/>
    <property type="molecule type" value="Genomic_DNA"/>
</dbReference>
<dbReference type="Gene3D" id="2.40.40.20">
    <property type="match status" value="1"/>
</dbReference>
<accession>A0A371R382</accession>
<evidence type="ECO:0000313" key="1">
    <source>
        <dbReference type="EMBL" id="RFA95342.1"/>
    </source>
</evidence>
<sequence length="159" mass="17564">MYAVARLHGYREETGFKAWVGVDLAKALGIRVGDGVRVESKSGVSSARVAGVSEEIRAGVLLTLDVYMAVSGFRTVLLKKLNRVYEAESAAIGIESMRVLDAEQLMRLINIVVAYRVPVFTNFTGFLQTDDGAWVKLIIKGVSPREPAYLSKETKIWIR</sequence>
<comment type="caution">
    <text evidence="2">The sequence shown here is derived from an EMBL/GenBank/DDBJ whole genome shotgun (WGS) entry which is preliminary data.</text>
</comment>
<dbReference type="Proteomes" id="UP000256877">
    <property type="component" value="Unassembled WGS sequence"/>
</dbReference>
<evidence type="ECO:0000313" key="3">
    <source>
        <dbReference type="Proteomes" id="UP000256877"/>
    </source>
</evidence>
<evidence type="ECO:0000313" key="4">
    <source>
        <dbReference type="Proteomes" id="UP000257123"/>
    </source>
</evidence>
<dbReference type="SUPFAM" id="SSF50692">
    <property type="entry name" value="ADC-like"/>
    <property type="match status" value="1"/>
</dbReference>
<dbReference type="AlphaFoldDB" id="A0A371R382"/>
<organism evidence="2 3">
    <name type="scientific">Pyrobaculum aerophilum</name>
    <dbReference type="NCBI Taxonomy" id="13773"/>
    <lineage>
        <taxon>Archaea</taxon>
        <taxon>Thermoproteota</taxon>
        <taxon>Thermoprotei</taxon>
        <taxon>Thermoproteales</taxon>
        <taxon>Thermoproteaceae</taxon>
        <taxon>Pyrobaculum</taxon>
    </lineage>
</organism>
<dbReference type="InterPro" id="IPR009010">
    <property type="entry name" value="Asp_de-COase-like_dom_sf"/>
</dbReference>
<evidence type="ECO:0000313" key="2">
    <source>
        <dbReference type="EMBL" id="RFA98204.1"/>
    </source>
</evidence>
<dbReference type="OrthoDB" id="27585at2157"/>
<gene>
    <name evidence="1" type="ORF">CGL51_07890</name>
    <name evidence="2" type="ORF">CGL52_07955</name>
</gene>
<dbReference type="Proteomes" id="UP000257123">
    <property type="component" value="Unassembled WGS sequence"/>
</dbReference>
<proteinExistence type="predicted"/>